<dbReference type="PANTHER" id="PTHR30570">
    <property type="entry name" value="PERIPLASMIC PHOSPHATE BINDING COMPONENT OF PHOSPHATE ABC TRANSPORTER"/>
    <property type="match status" value="1"/>
</dbReference>
<dbReference type="PANTHER" id="PTHR30570:SF1">
    <property type="entry name" value="PHOSPHATE-BINDING PROTEIN PSTS"/>
    <property type="match status" value="1"/>
</dbReference>
<evidence type="ECO:0000259" key="3">
    <source>
        <dbReference type="Pfam" id="PF12849"/>
    </source>
</evidence>
<dbReference type="RefSeq" id="WP_237360430.1">
    <property type="nucleotide sequence ID" value="NZ_CAKLDM010000001.1"/>
</dbReference>
<organism evidence="4 5">
    <name type="scientific">Vibrio marisflavi CECT 7928</name>
    <dbReference type="NCBI Taxonomy" id="634439"/>
    <lineage>
        <taxon>Bacteria</taxon>
        <taxon>Pseudomonadati</taxon>
        <taxon>Pseudomonadota</taxon>
        <taxon>Gammaproteobacteria</taxon>
        <taxon>Vibrionales</taxon>
        <taxon>Vibrionaceae</taxon>
        <taxon>Vibrio</taxon>
    </lineage>
</organism>
<keyword evidence="1 2" id="KW-0732">Signal</keyword>
<evidence type="ECO:0000256" key="1">
    <source>
        <dbReference type="ARBA" id="ARBA00022729"/>
    </source>
</evidence>
<dbReference type="Pfam" id="PF12849">
    <property type="entry name" value="PBP_like_2"/>
    <property type="match status" value="1"/>
</dbReference>
<reference evidence="4" key="1">
    <citation type="submission" date="2021-11" db="EMBL/GenBank/DDBJ databases">
        <authorList>
            <person name="Rodrigo-Torres L."/>
            <person name="Arahal R. D."/>
            <person name="Lucena T."/>
        </authorList>
    </citation>
    <scope>NUCLEOTIDE SEQUENCE</scope>
    <source>
        <strain evidence="4">CECT 7928</strain>
    </source>
</reference>
<feature type="signal peptide" evidence="2">
    <location>
        <begin position="1"/>
        <end position="23"/>
    </location>
</feature>
<proteinExistence type="predicted"/>
<dbReference type="EMBL" id="CAKLDM010000001">
    <property type="protein sequence ID" value="CAH0537355.1"/>
    <property type="molecule type" value="Genomic_DNA"/>
</dbReference>
<name>A0ABM9A105_9VIBR</name>
<gene>
    <name evidence="4" type="primary">pstS_2</name>
    <name evidence="4" type="ORF">VMF7928_01068</name>
</gene>
<dbReference type="Gene3D" id="3.40.190.10">
    <property type="entry name" value="Periplasmic binding protein-like II"/>
    <property type="match status" value="2"/>
</dbReference>
<feature type="chain" id="PRO_5046924722" evidence="2">
    <location>
        <begin position="24"/>
        <end position="293"/>
    </location>
</feature>
<evidence type="ECO:0000313" key="4">
    <source>
        <dbReference type="EMBL" id="CAH0537355.1"/>
    </source>
</evidence>
<evidence type="ECO:0000256" key="2">
    <source>
        <dbReference type="SAM" id="SignalP"/>
    </source>
</evidence>
<comment type="caution">
    <text evidence="4">The sequence shown here is derived from an EMBL/GenBank/DDBJ whole genome shotgun (WGS) entry which is preliminary data.</text>
</comment>
<protein>
    <submittedName>
        <fullName evidence="4">Phosphate-binding protein PstS</fullName>
    </submittedName>
</protein>
<feature type="domain" description="PBP" evidence="3">
    <location>
        <begin position="24"/>
        <end position="274"/>
    </location>
</feature>
<accession>A0ABM9A105</accession>
<sequence length="293" mass="32534">MKNRRFSALFACLALILSPPSFANSIRVSGSTSAQSAISLLAESFQEQYDIRLLMRPIGSDKGIKSVVNGKSELGVISRSLTSAEQNQFKTLKQVTLAHDALVILVNTANPITNLSTTELSDIYTGKIDKWIELEKLGSKQSLPNFPIVVYSKDSSHGTFDVFTKSLLLENAVKNKAIYFRKYGEEFSDKGAKSYRRVNGAIAAVCRSKHGIAFDSYASIKNADLKTSCLEEVKVVAINSLLPNDPSYFFVRPINVIYDSGAVSEGTQRFLKFMNNKESQQKLRQNFYLAFPK</sequence>
<dbReference type="SUPFAM" id="SSF53850">
    <property type="entry name" value="Periplasmic binding protein-like II"/>
    <property type="match status" value="1"/>
</dbReference>
<dbReference type="Proteomes" id="UP000838748">
    <property type="component" value="Unassembled WGS sequence"/>
</dbReference>
<dbReference type="InterPro" id="IPR024370">
    <property type="entry name" value="PBP_domain"/>
</dbReference>
<keyword evidence="5" id="KW-1185">Reference proteome</keyword>
<dbReference type="InterPro" id="IPR050811">
    <property type="entry name" value="Phosphate_ABC_transporter"/>
</dbReference>
<evidence type="ECO:0000313" key="5">
    <source>
        <dbReference type="Proteomes" id="UP000838748"/>
    </source>
</evidence>